<dbReference type="PANTHER" id="PTHR33787:SF4">
    <property type="entry name" value="YCF20-LIKE PROTEIN"/>
    <property type="match status" value="1"/>
</dbReference>
<evidence type="ECO:0000313" key="3">
    <source>
        <dbReference type="EMBL" id="ASO75891.1"/>
    </source>
</evidence>
<gene>
    <name evidence="3" type="primary">sto002</name>
</gene>
<feature type="transmembrane region" description="Helical" evidence="2">
    <location>
        <begin position="52"/>
        <end position="72"/>
    </location>
</feature>
<keyword evidence="2" id="KW-0812">Transmembrane</keyword>
<feature type="transmembrane region" description="Helical" evidence="2">
    <location>
        <begin position="20"/>
        <end position="46"/>
    </location>
</feature>
<dbReference type="PANTHER" id="PTHR33787">
    <property type="match status" value="1"/>
</dbReference>
<organism evidence="3">
    <name type="scientific">Storeatula sp. CCMP1868</name>
    <dbReference type="NCBI Taxonomy" id="195070"/>
    <lineage>
        <taxon>Eukaryota</taxon>
        <taxon>Cryptophyceae</taxon>
        <taxon>Pyrenomonadales</taxon>
        <taxon>Pyrenomonadaceae</taxon>
        <taxon>Storeatula</taxon>
    </lineage>
</organism>
<name>A0A222AHP2_9CRYP</name>
<dbReference type="EMBL" id="KY856940">
    <property type="protein sequence ID" value="ASO75891.1"/>
    <property type="molecule type" value="Genomic_DNA"/>
</dbReference>
<keyword evidence="2" id="KW-1133">Transmembrane helix</keyword>
<sequence length="77" mass="8657">MNTLNNLFLNIKNSFNDWKLFLTSLFITFTSILIGFFLAIILSTLLGQTGDWGVLSSGILVALLETISKIIYTKKKK</sequence>
<geneLocation type="plastid" evidence="3"/>
<evidence type="ECO:0000256" key="2">
    <source>
        <dbReference type="SAM" id="Phobius"/>
    </source>
</evidence>
<accession>A0A222AHP2</accession>
<keyword evidence="2" id="KW-0472">Membrane</keyword>
<evidence type="ECO:0000256" key="1">
    <source>
        <dbReference type="ARBA" id="ARBA00009846"/>
    </source>
</evidence>
<comment type="similarity">
    <text evidence="1">Belongs to the ycf20 family.</text>
</comment>
<reference evidence="3" key="1">
    <citation type="journal article" date="2017" name="Genome Biol. Evol.">
        <title>Evolutionary Dynamics of Cryptophyte Plastid Genomes.</title>
        <authorList>
            <person name="Kim J.I."/>
            <person name="Moore C.E."/>
            <person name="Archibald J.M."/>
            <person name="Bhattacharya D."/>
            <person name="Yi G."/>
            <person name="Yoon H.S."/>
            <person name="Shin W."/>
        </authorList>
    </citation>
    <scope>NUCLEOTIDE SEQUENCE</scope>
    <source>
        <strain evidence="3">CCMP1868</strain>
    </source>
</reference>
<dbReference type="InterPro" id="IPR007572">
    <property type="entry name" value="Uncharacterised_Ycf20"/>
</dbReference>
<protein>
    <submittedName>
        <fullName evidence="3">Uncharacterized protein</fullName>
    </submittedName>
</protein>
<proteinExistence type="inferred from homology"/>
<dbReference type="AlphaFoldDB" id="A0A222AHP2"/>
<keyword evidence="3" id="KW-0934">Plastid</keyword>